<dbReference type="AlphaFoldDB" id="A0AAE3QSF6"/>
<evidence type="ECO:0000313" key="2">
    <source>
        <dbReference type="EMBL" id="MDJ1482660.1"/>
    </source>
</evidence>
<evidence type="ECO:0000256" key="1">
    <source>
        <dbReference type="SAM" id="Phobius"/>
    </source>
</evidence>
<accession>A0AAE3QSF6</accession>
<keyword evidence="1" id="KW-1133">Transmembrane helix</keyword>
<evidence type="ECO:0000313" key="3">
    <source>
        <dbReference type="Proteomes" id="UP001241110"/>
    </source>
</evidence>
<dbReference type="EMBL" id="JASJOS010000008">
    <property type="protein sequence ID" value="MDJ1482660.1"/>
    <property type="molecule type" value="Genomic_DNA"/>
</dbReference>
<organism evidence="2 3">
    <name type="scientific">Xanthocytophaga flava</name>
    <dbReference type="NCBI Taxonomy" id="3048013"/>
    <lineage>
        <taxon>Bacteria</taxon>
        <taxon>Pseudomonadati</taxon>
        <taxon>Bacteroidota</taxon>
        <taxon>Cytophagia</taxon>
        <taxon>Cytophagales</taxon>
        <taxon>Rhodocytophagaceae</taxon>
        <taxon>Xanthocytophaga</taxon>
    </lineage>
</organism>
<proteinExistence type="predicted"/>
<feature type="transmembrane region" description="Helical" evidence="1">
    <location>
        <begin position="12"/>
        <end position="30"/>
    </location>
</feature>
<dbReference type="Proteomes" id="UP001241110">
    <property type="component" value="Unassembled WGS sequence"/>
</dbReference>
<sequence length="181" mass="21154">MRNRPFGLGRLKLVGVTGCYLVIAILLISTKSVNEDENSSRYYKDIRDYGLQDFINMDMGLLSYFPKKEHWKAISANSRLVPIDSLRYIDSLDVRTLKDTLYVSIYSQNYAYQSKNVYKIAKDTNKLSDTLMIFTIGVNLKLKEEVADVETFRTQDFSVHYKTRQPISNRFQRIVFSKSYR</sequence>
<protein>
    <submittedName>
        <fullName evidence="2">Uncharacterized protein</fullName>
    </submittedName>
</protein>
<name>A0AAE3QSF6_9BACT</name>
<keyword evidence="1" id="KW-0472">Membrane</keyword>
<reference evidence="2" key="1">
    <citation type="submission" date="2023-05" db="EMBL/GenBank/DDBJ databases">
        <authorList>
            <person name="Zhang X."/>
        </authorList>
    </citation>
    <scope>NUCLEOTIDE SEQUENCE</scope>
    <source>
        <strain evidence="2">YF14B1</strain>
    </source>
</reference>
<keyword evidence="1" id="KW-0812">Transmembrane</keyword>
<comment type="caution">
    <text evidence="2">The sequence shown here is derived from an EMBL/GenBank/DDBJ whole genome shotgun (WGS) entry which is preliminary data.</text>
</comment>
<gene>
    <name evidence="2" type="ORF">QNI16_19325</name>
</gene>
<dbReference type="RefSeq" id="WP_313981957.1">
    <property type="nucleotide sequence ID" value="NZ_JASJOS010000008.1"/>
</dbReference>